<sequence>MKKIIFLTLTLVITNSFSQNTLNGIVLNYETKKPIEYVDIYNNYNFTSTNSEGRFSFISKNDSIKVRLIGYESINTTFKKIKNDTIFLKSKFEELDEIILSNTNPIIKIYKSVTNNYPSKPYSETFFLRCYIRKNGNLLKIQDLNGIVNRKTLFGTSENPMPKKNYTVNIQNVRKVGIYEEGVYFKMYNLKKILDEIGGIGLNIREYKFNENISKDKNLVKYSFSPKLKSSQKNEGYYLVNKNDNAFTEFHLKQVDTSSLYTKNRDIKFRTINYQKSIFFKKNINWNKYFIHKAKINAETEVIDKNGVKTIYDVKYLFVVLEQNKRKINKKHSLKKDIFKFKKPFNSEFWKKQEYLLLTKEMNDFVKKIKGSNNEFKTTTNMKE</sequence>
<dbReference type="OrthoDB" id="1147959at2"/>
<dbReference type="GO" id="GO:0004180">
    <property type="term" value="F:carboxypeptidase activity"/>
    <property type="evidence" value="ECO:0007669"/>
    <property type="project" value="UniProtKB-KW"/>
</dbReference>
<dbReference type="RefSeq" id="WP_150900253.1">
    <property type="nucleotide sequence ID" value="NZ_WAAU01000024.1"/>
</dbReference>
<dbReference type="Proteomes" id="UP000467305">
    <property type="component" value="Unassembled WGS sequence"/>
</dbReference>
<keyword evidence="1" id="KW-0645">Protease</keyword>
<evidence type="ECO:0000313" key="1">
    <source>
        <dbReference type="EMBL" id="KAB1155136.1"/>
    </source>
</evidence>
<comment type="caution">
    <text evidence="1">The sequence shown here is derived from an EMBL/GenBank/DDBJ whole genome shotgun (WGS) entry which is preliminary data.</text>
</comment>
<reference evidence="1 2" key="1">
    <citation type="submission" date="2019-09" db="EMBL/GenBank/DDBJ databases">
        <authorList>
            <person name="Cao W.R."/>
        </authorList>
    </citation>
    <scope>NUCLEOTIDE SEQUENCE [LARGE SCALE GENOMIC DNA]</scope>
    <source>
        <strain evidence="2">a4</strain>
    </source>
</reference>
<keyword evidence="1" id="KW-0121">Carboxypeptidase</keyword>
<organism evidence="1 2">
    <name type="scientific">Tenacibaculum aiptasiae</name>
    <dbReference type="NCBI Taxonomy" id="426481"/>
    <lineage>
        <taxon>Bacteria</taxon>
        <taxon>Pseudomonadati</taxon>
        <taxon>Bacteroidota</taxon>
        <taxon>Flavobacteriia</taxon>
        <taxon>Flavobacteriales</taxon>
        <taxon>Flavobacteriaceae</taxon>
        <taxon>Tenacibaculum</taxon>
    </lineage>
</organism>
<keyword evidence="1" id="KW-0378">Hydrolase</keyword>
<keyword evidence="2" id="KW-1185">Reference proteome</keyword>
<gene>
    <name evidence="1" type="ORF">F7018_11695</name>
</gene>
<dbReference type="EMBL" id="WAAU01000024">
    <property type="protein sequence ID" value="KAB1155136.1"/>
    <property type="molecule type" value="Genomic_DNA"/>
</dbReference>
<evidence type="ECO:0000313" key="2">
    <source>
        <dbReference type="Proteomes" id="UP000467305"/>
    </source>
</evidence>
<name>A0A7J5AC40_9FLAO</name>
<dbReference type="AlphaFoldDB" id="A0A7J5AC40"/>
<proteinExistence type="predicted"/>
<accession>A0A7J5AC40</accession>
<protein>
    <submittedName>
        <fullName evidence="1">Carboxypeptidase-like regulatory domain-containing protein</fullName>
    </submittedName>
</protein>